<accession>A0A816P8G2</accession>
<evidence type="ECO:0000313" key="3">
    <source>
        <dbReference type="Proteomes" id="UP000663856"/>
    </source>
</evidence>
<reference evidence="2" key="1">
    <citation type="submission" date="2021-02" db="EMBL/GenBank/DDBJ databases">
        <authorList>
            <person name="Nowell W R."/>
        </authorList>
    </citation>
    <scope>NUCLEOTIDE SEQUENCE</scope>
</reference>
<dbReference type="Proteomes" id="UP000663856">
    <property type="component" value="Unassembled WGS sequence"/>
</dbReference>
<protein>
    <submittedName>
        <fullName evidence="2">Uncharacterized protein</fullName>
    </submittedName>
</protein>
<organism evidence="2 3">
    <name type="scientific">Rotaria magnacalcarata</name>
    <dbReference type="NCBI Taxonomy" id="392030"/>
    <lineage>
        <taxon>Eukaryota</taxon>
        <taxon>Metazoa</taxon>
        <taxon>Spiralia</taxon>
        <taxon>Gnathifera</taxon>
        <taxon>Rotifera</taxon>
        <taxon>Eurotatoria</taxon>
        <taxon>Bdelloidea</taxon>
        <taxon>Philodinida</taxon>
        <taxon>Philodinidae</taxon>
        <taxon>Rotaria</taxon>
    </lineage>
</organism>
<proteinExistence type="predicted"/>
<feature type="signal peptide" evidence="1">
    <location>
        <begin position="1"/>
        <end position="29"/>
    </location>
</feature>
<keyword evidence="1" id="KW-0732">Signal</keyword>
<gene>
    <name evidence="2" type="ORF">WKI299_LOCUS9156</name>
</gene>
<comment type="caution">
    <text evidence="2">The sequence shown here is derived from an EMBL/GenBank/DDBJ whole genome shotgun (WGS) entry which is preliminary data.</text>
</comment>
<feature type="chain" id="PRO_5032614858" evidence="1">
    <location>
        <begin position="30"/>
        <end position="139"/>
    </location>
</feature>
<dbReference type="EMBL" id="CAJNRF010003009">
    <property type="protein sequence ID" value="CAF2045679.1"/>
    <property type="molecule type" value="Genomic_DNA"/>
</dbReference>
<name>A0A816P8G2_9BILA</name>
<dbReference type="AlphaFoldDB" id="A0A816P8G2"/>
<sequence length="139" mass="16099">MNCIKFSLNDMHIWIACLFWLIGMKTVQSIDIKHGNTLLSPTQNVNQRKLFNIENAIKNEDQLVSNESSRFCLPFHNCSSYGYRNLCVSLVAITILVMCLRYQCYECCSNKAQLDRLASQDSRQCYINNAARWSPRHIV</sequence>
<evidence type="ECO:0000256" key="1">
    <source>
        <dbReference type="SAM" id="SignalP"/>
    </source>
</evidence>
<evidence type="ECO:0000313" key="2">
    <source>
        <dbReference type="EMBL" id="CAF2045679.1"/>
    </source>
</evidence>